<comment type="subcellular location">
    <subcellularLocation>
        <location evidence="3">Endomembrane system</location>
        <topology evidence="3">Multi-pass membrane protein</topology>
    </subcellularLocation>
</comment>
<dbReference type="PANTHER" id="PTHR13872:SF1">
    <property type="entry name" value="DOLICHYL-DIPHOSPHOOLIGOSACCHARIDE--PROTEIN GLYCOSYLTRANSFERASE SUBUNIT STT3B"/>
    <property type="match status" value="1"/>
</dbReference>
<feature type="transmembrane region" description="Helical" evidence="14">
    <location>
        <begin position="291"/>
        <end position="308"/>
    </location>
</feature>
<evidence type="ECO:0000256" key="13">
    <source>
        <dbReference type="ARBA" id="ARBA00023211"/>
    </source>
</evidence>
<keyword evidence="6" id="KW-0328">Glycosyltransferase</keyword>
<feature type="transmembrane region" description="Helical" evidence="14">
    <location>
        <begin position="12"/>
        <end position="31"/>
    </location>
</feature>
<evidence type="ECO:0000256" key="7">
    <source>
        <dbReference type="ARBA" id="ARBA00022679"/>
    </source>
</evidence>
<dbReference type="RefSeq" id="WP_174410038.1">
    <property type="nucleotide sequence ID" value="NZ_BLVP01000008.1"/>
</dbReference>
<evidence type="ECO:0000256" key="11">
    <source>
        <dbReference type="ARBA" id="ARBA00022989"/>
    </source>
</evidence>
<dbReference type="GO" id="GO:0004576">
    <property type="term" value="F:oligosaccharyl transferase activity"/>
    <property type="evidence" value="ECO:0007669"/>
    <property type="project" value="InterPro"/>
</dbReference>
<evidence type="ECO:0000256" key="9">
    <source>
        <dbReference type="ARBA" id="ARBA00022723"/>
    </source>
</evidence>
<dbReference type="Pfam" id="PF02516">
    <property type="entry name" value="STT3"/>
    <property type="match status" value="1"/>
</dbReference>
<keyword evidence="12 14" id="KW-0472">Membrane</keyword>
<feature type="domain" description="STT3/PglB/AglB core" evidence="16">
    <location>
        <begin position="492"/>
        <end position="607"/>
    </location>
</feature>
<evidence type="ECO:0000256" key="4">
    <source>
        <dbReference type="ARBA" id="ARBA00004922"/>
    </source>
</evidence>
<name>A0A7J0BW94_9BACT</name>
<comment type="similarity">
    <text evidence="5">Belongs to the STT3 family.</text>
</comment>
<dbReference type="GO" id="GO:0046872">
    <property type="term" value="F:metal ion binding"/>
    <property type="evidence" value="ECO:0007669"/>
    <property type="project" value="UniProtKB-KW"/>
</dbReference>
<feature type="transmembrane region" description="Helical" evidence="14">
    <location>
        <begin position="199"/>
        <end position="217"/>
    </location>
</feature>
<comment type="caution">
    <text evidence="17">The sequence shown here is derived from an EMBL/GenBank/DDBJ whole genome shotgun (WGS) entry which is preliminary data.</text>
</comment>
<feature type="transmembrane region" description="Helical" evidence="14">
    <location>
        <begin position="89"/>
        <end position="110"/>
    </location>
</feature>
<dbReference type="PANTHER" id="PTHR13872">
    <property type="entry name" value="DOLICHYL-DIPHOSPHOOLIGOSACCHARIDE--PROTEIN GLYCOSYLTRANSFERASE SUBUNIT"/>
    <property type="match status" value="1"/>
</dbReference>
<evidence type="ECO:0000256" key="8">
    <source>
        <dbReference type="ARBA" id="ARBA00022692"/>
    </source>
</evidence>
<reference evidence="17 18" key="1">
    <citation type="submission" date="2020-05" db="EMBL/GenBank/DDBJ databases">
        <title>Draft genome sequence of Desulfovibrio psychrotolerans JS1T.</title>
        <authorList>
            <person name="Ueno A."/>
            <person name="Tamazawa S."/>
            <person name="Tamamura S."/>
            <person name="Murakami T."/>
            <person name="Kiyama T."/>
            <person name="Inomata H."/>
            <person name="Amano Y."/>
            <person name="Miyakawa K."/>
            <person name="Tamaki H."/>
            <person name="Naganuma T."/>
            <person name="Kaneko K."/>
        </authorList>
    </citation>
    <scope>NUCLEOTIDE SEQUENCE [LARGE SCALE GENOMIC DNA]</scope>
    <source>
        <strain evidence="17 18">JS1</strain>
    </source>
</reference>
<organism evidence="17 18">
    <name type="scientific">Desulfovibrio psychrotolerans</name>
    <dbReference type="NCBI Taxonomy" id="415242"/>
    <lineage>
        <taxon>Bacteria</taxon>
        <taxon>Pseudomonadati</taxon>
        <taxon>Thermodesulfobacteriota</taxon>
        <taxon>Desulfovibrionia</taxon>
        <taxon>Desulfovibrionales</taxon>
        <taxon>Desulfovibrionaceae</taxon>
        <taxon>Desulfovibrio</taxon>
    </lineage>
</organism>
<feature type="transmembrane region" description="Helical" evidence="14">
    <location>
        <begin position="364"/>
        <end position="385"/>
    </location>
</feature>
<evidence type="ECO:0000256" key="14">
    <source>
        <dbReference type="SAM" id="Phobius"/>
    </source>
</evidence>
<keyword evidence="13" id="KW-0464">Manganese</keyword>
<evidence type="ECO:0000256" key="10">
    <source>
        <dbReference type="ARBA" id="ARBA00022842"/>
    </source>
</evidence>
<comment type="pathway">
    <text evidence="4">Protein modification; protein glycosylation.</text>
</comment>
<proteinExistence type="inferred from homology"/>
<comment type="cofactor">
    <cofactor evidence="2">
        <name>Mg(2+)</name>
        <dbReference type="ChEBI" id="CHEBI:18420"/>
    </cofactor>
</comment>
<keyword evidence="7" id="KW-0808">Transferase</keyword>
<feature type="transmembrane region" description="Helical" evidence="14">
    <location>
        <begin position="117"/>
        <end position="136"/>
    </location>
</feature>
<comment type="cofactor">
    <cofactor evidence="1">
        <name>Mn(2+)</name>
        <dbReference type="ChEBI" id="CHEBI:29035"/>
    </cofactor>
</comment>
<gene>
    <name evidence="17" type="ORF">DSM19430T_21260</name>
</gene>
<evidence type="ECO:0000259" key="15">
    <source>
        <dbReference type="Pfam" id="PF02516"/>
    </source>
</evidence>
<accession>A0A7J0BW94</accession>
<dbReference type="Pfam" id="PF21436">
    <property type="entry name" value="STT3-PglB_core"/>
    <property type="match status" value="1"/>
</dbReference>
<dbReference type="AlphaFoldDB" id="A0A7J0BW94"/>
<evidence type="ECO:0000313" key="18">
    <source>
        <dbReference type="Proteomes" id="UP000503820"/>
    </source>
</evidence>
<evidence type="ECO:0000256" key="6">
    <source>
        <dbReference type="ARBA" id="ARBA00022676"/>
    </source>
</evidence>
<evidence type="ECO:0000256" key="2">
    <source>
        <dbReference type="ARBA" id="ARBA00001946"/>
    </source>
</evidence>
<evidence type="ECO:0000256" key="5">
    <source>
        <dbReference type="ARBA" id="ARBA00010810"/>
    </source>
</evidence>
<dbReference type="Gene3D" id="3.40.1380.40">
    <property type="match status" value="1"/>
</dbReference>
<evidence type="ECO:0000313" key="17">
    <source>
        <dbReference type="EMBL" id="GFM37442.1"/>
    </source>
</evidence>
<dbReference type="GO" id="GO:0016020">
    <property type="term" value="C:membrane"/>
    <property type="evidence" value="ECO:0007669"/>
    <property type="project" value="InterPro"/>
</dbReference>
<dbReference type="GO" id="GO:0012505">
    <property type="term" value="C:endomembrane system"/>
    <property type="evidence" value="ECO:0007669"/>
    <property type="project" value="UniProtKB-SubCell"/>
</dbReference>
<keyword evidence="10" id="KW-0460">Magnesium</keyword>
<protein>
    <submittedName>
        <fullName evidence="17">Membrane protein</fullName>
    </submittedName>
</protein>
<feature type="domain" description="Oligosaccharyl transferase STT3 N-terminal" evidence="15">
    <location>
        <begin position="79"/>
        <end position="154"/>
    </location>
</feature>
<feature type="transmembrane region" description="Helical" evidence="14">
    <location>
        <begin position="441"/>
        <end position="459"/>
    </location>
</feature>
<dbReference type="EMBL" id="BLVP01000008">
    <property type="protein sequence ID" value="GFM37442.1"/>
    <property type="molecule type" value="Genomic_DNA"/>
</dbReference>
<evidence type="ECO:0000256" key="12">
    <source>
        <dbReference type="ARBA" id="ARBA00023136"/>
    </source>
</evidence>
<keyword evidence="18" id="KW-1185">Reference proteome</keyword>
<keyword evidence="8 14" id="KW-0812">Transmembrane</keyword>
<feature type="transmembrane region" description="Helical" evidence="14">
    <location>
        <begin position="142"/>
        <end position="161"/>
    </location>
</feature>
<dbReference type="InterPro" id="IPR048307">
    <property type="entry name" value="STT3_N"/>
</dbReference>
<keyword evidence="11 14" id="KW-1133">Transmembrane helix</keyword>
<feature type="transmembrane region" description="Helical" evidence="14">
    <location>
        <begin position="405"/>
        <end position="429"/>
    </location>
</feature>
<sequence>MKIAYRSFDWKLSLLYGLLAYAVVLGVRFLQPFPLSDAATMVDGERLLATHDAYNWVVRAIDPATFGRDAFASLTSVLKSSTGLSYDTLAFWSPAVLASLVAVAMLCLCVAVGCAELGVAAAVITALSPSFLYRTLHGFYDTDLVTLLCPLLLVIAPIYLLHGRILTPGEALRVWLGKEQQGRSSGRKQDRENVEDREAGMVLWAMLLLTGIAGWMMRDLHVFFDYLSKIFPITALGLVLVLGRSGRRLPLLAGVALYALPMGGELFGTLLALLLFAALVRPSAWAERFLAARYCAPLLAAGIVLIGVDGELIHSVITRVELYLKPEATGGDAERGFSLAVSFPAVVQSVIEAQNLRWMEMFQYFYPLAIVSILGCAGYLVALWFAPSLAMLLPLFALGLLSPKLGGRMAMFAAPAMAAGLMVPLHLLLRYFWQSGYGRRAVRVGLAAALTGLLIIPVVNQMPQLPVVPFISVPHVQVLKAAKPKLTPGGTIWTWWDWGFASQYFTGLRTFADGARHNSDRLYPSAAVYATDNPRFANQLIRYTMAHGESMYPAIEGQSREEVLQLMQDLREKDMDIPLRRPQYLVVSVDSLKLGAWISRFGTWDFATASMTGYNLTKLGQISLNLQMGAFAETSGSIRTPMAVDSVDIITTSGVQHREFFRFNGVHLVIDDLTDTRYIMDTNMYRSMMVRLLVGNPEAEDIAPYFRLVHGNAHTRVYEVL</sequence>
<dbReference type="UniPathway" id="UPA00378"/>
<dbReference type="InterPro" id="IPR048999">
    <property type="entry name" value="STT3-PglB_core"/>
</dbReference>
<feature type="transmembrane region" description="Helical" evidence="14">
    <location>
        <begin position="223"/>
        <end position="243"/>
    </location>
</feature>
<evidence type="ECO:0000259" key="16">
    <source>
        <dbReference type="Pfam" id="PF21436"/>
    </source>
</evidence>
<keyword evidence="9" id="KW-0479">Metal-binding</keyword>
<dbReference type="InterPro" id="IPR003674">
    <property type="entry name" value="Oligo_trans_STT3"/>
</dbReference>
<evidence type="ECO:0000256" key="1">
    <source>
        <dbReference type="ARBA" id="ARBA00001936"/>
    </source>
</evidence>
<dbReference type="Proteomes" id="UP000503820">
    <property type="component" value="Unassembled WGS sequence"/>
</dbReference>
<feature type="transmembrane region" description="Helical" evidence="14">
    <location>
        <begin position="255"/>
        <end position="279"/>
    </location>
</feature>
<evidence type="ECO:0000256" key="3">
    <source>
        <dbReference type="ARBA" id="ARBA00004127"/>
    </source>
</evidence>